<evidence type="ECO:0000313" key="3">
    <source>
        <dbReference type="Proteomes" id="UP000236291"/>
    </source>
</evidence>
<protein>
    <submittedName>
        <fullName evidence="2">Uncharacterized protein</fullName>
    </submittedName>
</protein>
<proteinExistence type="predicted"/>
<comment type="caution">
    <text evidence="2">The sequence shown here is derived from an EMBL/GenBank/DDBJ whole genome shotgun (WGS) entry which is preliminary data.</text>
</comment>
<dbReference type="AlphaFoldDB" id="A0A2K3MG35"/>
<dbReference type="Proteomes" id="UP000236291">
    <property type="component" value="Unassembled WGS sequence"/>
</dbReference>
<evidence type="ECO:0000313" key="2">
    <source>
        <dbReference type="EMBL" id="PNX89743.1"/>
    </source>
</evidence>
<dbReference type="EMBL" id="ASHM01060751">
    <property type="protein sequence ID" value="PNX89743.1"/>
    <property type="molecule type" value="Genomic_DNA"/>
</dbReference>
<reference evidence="2 3" key="1">
    <citation type="journal article" date="2014" name="Am. J. Bot.">
        <title>Genome assembly and annotation for red clover (Trifolium pratense; Fabaceae).</title>
        <authorList>
            <person name="Istvanek J."/>
            <person name="Jaros M."/>
            <person name="Krenek A."/>
            <person name="Repkova J."/>
        </authorList>
    </citation>
    <scope>NUCLEOTIDE SEQUENCE [LARGE SCALE GENOMIC DNA]</scope>
    <source>
        <strain evidence="3">cv. Tatra</strain>
        <tissue evidence="2">Young leaves</tissue>
    </source>
</reference>
<sequence length="84" mass="9113">MSNGGLVSTPLKPQKKALSYAALAASSSEDDMVQNLQGVLRLLAQEKEKKKEKQDLPSSSISTTSVPVEDDDFEIYAQIDLAED</sequence>
<evidence type="ECO:0000256" key="1">
    <source>
        <dbReference type="SAM" id="MobiDB-lite"/>
    </source>
</evidence>
<gene>
    <name evidence="2" type="ORF">L195_g045865</name>
</gene>
<organism evidence="2 3">
    <name type="scientific">Trifolium pratense</name>
    <name type="common">Red clover</name>
    <dbReference type="NCBI Taxonomy" id="57577"/>
    <lineage>
        <taxon>Eukaryota</taxon>
        <taxon>Viridiplantae</taxon>
        <taxon>Streptophyta</taxon>
        <taxon>Embryophyta</taxon>
        <taxon>Tracheophyta</taxon>
        <taxon>Spermatophyta</taxon>
        <taxon>Magnoliopsida</taxon>
        <taxon>eudicotyledons</taxon>
        <taxon>Gunneridae</taxon>
        <taxon>Pentapetalae</taxon>
        <taxon>rosids</taxon>
        <taxon>fabids</taxon>
        <taxon>Fabales</taxon>
        <taxon>Fabaceae</taxon>
        <taxon>Papilionoideae</taxon>
        <taxon>50 kb inversion clade</taxon>
        <taxon>NPAAA clade</taxon>
        <taxon>Hologalegina</taxon>
        <taxon>IRL clade</taxon>
        <taxon>Trifolieae</taxon>
        <taxon>Trifolium</taxon>
    </lineage>
</organism>
<feature type="region of interest" description="Disordered" evidence="1">
    <location>
        <begin position="48"/>
        <end position="67"/>
    </location>
</feature>
<accession>A0A2K3MG35</accession>
<name>A0A2K3MG35_TRIPR</name>
<feature type="compositionally biased region" description="Low complexity" evidence="1">
    <location>
        <begin position="57"/>
        <end position="67"/>
    </location>
</feature>
<reference evidence="2 3" key="2">
    <citation type="journal article" date="2017" name="Front. Plant Sci.">
        <title>Gene Classification and Mining of Molecular Markers Useful in Red Clover (Trifolium pratense) Breeding.</title>
        <authorList>
            <person name="Istvanek J."/>
            <person name="Dluhosova J."/>
            <person name="Dluhos P."/>
            <person name="Patkova L."/>
            <person name="Nedelnik J."/>
            <person name="Repkova J."/>
        </authorList>
    </citation>
    <scope>NUCLEOTIDE SEQUENCE [LARGE SCALE GENOMIC DNA]</scope>
    <source>
        <strain evidence="3">cv. Tatra</strain>
        <tissue evidence="2">Young leaves</tissue>
    </source>
</reference>